<protein>
    <submittedName>
        <fullName evidence="3">Reverse transcriptase domain-containing protein</fullName>
    </submittedName>
</protein>
<keyword evidence="3" id="KW-0808">Transferase</keyword>
<name>A0ABQ5HL03_9ASTR</name>
<dbReference type="GO" id="GO:0003964">
    <property type="term" value="F:RNA-directed DNA polymerase activity"/>
    <property type="evidence" value="ECO:0007669"/>
    <property type="project" value="UniProtKB-KW"/>
</dbReference>
<dbReference type="InterPro" id="IPR001878">
    <property type="entry name" value="Znf_CCHC"/>
</dbReference>
<dbReference type="PROSITE" id="PS50158">
    <property type="entry name" value="ZF_CCHC"/>
    <property type="match status" value="1"/>
</dbReference>
<dbReference type="PANTHER" id="PTHR15503:SF45">
    <property type="entry name" value="RNA-DIRECTED DNA POLYMERASE HOMOLOG"/>
    <property type="match status" value="1"/>
</dbReference>
<keyword evidence="1" id="KW-0479">Metal-binding</keyword>
<evidence type="ECO:0000256" key="1">
    <source>
        <dbReference type="PROSITE-ProRule" id="PRU00047"/>
    </source>
</evidence>
<comment type="caution">
    <text evidence="3">The sequence shown here is derived from an EMBL/GenBank/DDBJ whole genome shotgun (WGS) entry which is preliminary data.</text>
</comment>
<feature type="domain" description="CCHC-type" evidence="2">
    <location>
        <begin position="57"/>
        <end position="72"/>
    </location>
</feature>
<reference evidence="3" key="2">
    <citation type="submission" date="2022-01" db="EMBL/GenBank/DDBJ databases">
        <authorList>
            <person name="Yamashiro T."/>
            <person name="Shiraishi A."/>
            <person name="Satake H."/>
            <person name="Nakayama K."/>
        </authorList>
    </citation>
    <scope>NUCLEOTIDE SEQUENCE</scope>
</reference>
<keyword evidence="3" id="KW-0695">RNA-directed DNA polymerase</keyword>
<dbReference type="Proteomes" id="UP001151760">
    <property type="component" value="Unassembled WGS sequence"/>
</dbReference>
<keyword evidence="1" id="KW-0863">Zinc-finger</keyword>
<dbReference type="Gene3D" id="3.10.10.10">
    <property type="entry name" value="HIV Type 1 Reverse Transcriptase, subunit A, domain 1"/>
    <property type="match status" value="1"/>
</dbReference>
<dbReference type="InterPro" id="IPR043502">
    <property type="entry name" value="DNA/RNA_pol_sf"/>
</dbReference>
<dbReference type="PANTHER" id="PTHR15503">
    <property type="entry name" value="LDOC1 RELATED"/>
    <property type="match status" value="1"/>
</dbReference>
<keyword evidence="1" id="KW-0862">Zinc</keyword>
<accession>A0ABQ5HL03</accession>
<keyword evidence="4" id="KW-1185">Reference proteome</keyword>
<organism evidence="3 4">
    <name type="scientific">Tanacetum coccineum</name>
    <dbReference type="NCBI Taxonomy" id="301880"/>
    <lineage>
        <taxon>Eukaryota</taxon>
        <taxon>Viridiplantae</taxon>
        <taxon>Streptophyta</taxon>
        <taxon>Embryophyta</taxon>
        <taxon>Tracheophyta</taxon>
        <taxon>Spermatophyta</taxon>
        <taxon>Magnoliopsida</taxon>
        <taxon>eudicotyledons</taxon>
        <taxon>Gunneridae</taxon>
        <taxon>Pentapetalae</taxon>
        <taxon>asterids</taxon>
        <taxon>campanulids</taxon>
        <taxon>Asterales</taxon>
        <taxon>Asteraceae</taxon>
        <taxon>Asteroideae</taxon>
        <taxon>Anthemideae</taxon>
        <taxon>Anthemidinae</taxon>
        <taxon>Tanacetum</taxon>
    </lineage>
</organism>
<evidence type="ECO:0000313" key="4">
    <source>
        <dbReference type="Proteomes" id="UP001151760"/>
    </source>
</evidence>
<keyword evidence="3" id="KW-0548">Nucleotidyltransferase</keyword>
<dbReference type="InterPro" id="IPR032567">
    <property type="entry name" value="RTL1-rel"/>
</dbReference>
<evidence type="ECO:0000259" key="2">
    <source>
        <dbReference type="PROSITE" id="PS50158"/>
    </source>
</evidence>
<dbReference type="EMBL" id="BQNB010019681">
    <property type="protein sequence ID" value="GJT87922.1"/>
    <property type="molecule type" value="Genomic_DNA"/>
</dbReference>
<sequence length="662" mass="76360">MVAATEPKTMQKAVQISGALTDEAVRNGSIKKVEKRGNRRADNVNPINARNPTVRACYKCGSIEHVRSACPRLNRAQGPEENHPNQVATNNGGQARGRAFMLGAKEGRQDSNIVDWFLLLSTTFIPLLGIEPSDLGFKYETEIASGQLVEIDKVIKACKLEIEGHVYDIDLIPFGHGSFDVIIVEFRIELIPGAMSAAKSPYRLDILLNWRVIGTTQGTLRLKLFGYHQLRVHEDDIPNTAFRTYYGHFEFTVMPFGLISGACRTLKFLRHVINGLLDLSNSVHPENFSKNELSPLTYLDSESFKNFMRRINSPIDLEFGVLYVLHLRSGDHYLRITRIGIQEAQKGGWGLSLRDCRNVMDEMKNREVDMDFVLTMDQYGDNVLEPGQKKYIAEYVRKVFDLYEGYLGLYLVIELQWFIDRVDLAGDLDNLTNNMPDSIGKLWYKLQLLYRLPLSVSVRMTKVIKGEFEKIKDVKVEDVSLTCDTSLEIFNMEVSRLSGMDNDLFTYKVEVANIPCNSVMDDDLEDETDDDMGYDPSDVAFIEWLRSKNFNYKTMDQYNMKALWIYWIREDDEVELTDEESSDDEDEIAEVFRIDTNIFDYETPICSAFNEFNYLLKVDPDLLTKDIMGFKTYDDYKNDWIYEWNKDVPWVDEKPWTDYKEL</sequence>
<proteinExistence type="predicted"/>
<dbReference type="SUPFAM" id="SSF56672">
    <property type="entry name" value="DNA/RNA polymerases"/>
    <property type="match status" value="1"/>
</dbReference>
<evidence type="ECO:0000313" key="3">
    <source>
        <dbReference type="EMBL" id="GJT87922.1"/>
    </source>
</evidence>
<gene>
    <name evidence="3" type="ORF">Tco_1069639</name>
</gene>
<reference evidence="3" key="1">
    <citation type="journal article" date="2022" name="Int. J. Mol. Sci.">
        <title>Draft Genome of Tanacetum Coccineum: Genomic Comparison of Closely Related Tanacetum-Family Plants.</title>
        <authorList>
            <person name="Yamashiro T."/>
            <person name="Shiraishi A."/>
            <person name="Nakayama K."/>
            <person name="Satake H."/>
        </authorList>
    </citation>
    <scope>NUCLEOTIDE SEQUENCE</scope>
</reference>